<dbReference type="Gene3D" id="3.60.15.10">
    <property type="entry name" value="Ribonuclease Z/Hydroxyacylglutathione hydrolase-like"/>
    <property type="match status" value="1"/>
</dbReference>
<dbReference type="AlphaFoldDB" id="A0A520MEN6"/>
<evidence type="ECO:0000313" key="2">
    <source>
        <dbReference type="EMBL" id="RZO19664.1"/>
    </source>
</evidence>
<sequence length="309" mass="34826">MNTLLKAALIFLVSGVGSVLAEERAPYIYILGVAQDAGFPQAGCYKPHCMPGWNDPERKISATSIGLIDPSSKKKYIFEATPDFPEQLFMLEQEAPSDDFSLNGIFITHAHIGHYTGLMYLGREAMGANGLPVYVMPKMEQYLRGNGPWSQLIALNNISLVSLRNEYSQLLNNLKVTPFLVPHRDEFSETVGYSIEGPKKTALFIPDINKWSQWKENILERIQLTDYALIDATFYDSNELPGRDMSEIPHPFVVETMATLSVLPKEQKEKVWFIHMNHTNPLLNLNSYEAKEVRAQGFNIASTGLRLKL</sequence>
<comment type="caution">
    <text evidence="2">The sequence shown here is derived from an EMBL/GenBank/DDBJ whole genome shotgun (WGS) entry which is preliminary data.</text>
</comment>
<dbReference type="SUPFAM" id="SSF56281">
    <property type="entry name" value="Metallo-hydrolase/oxidoreductase"/>
    <property type="match status" value="1"/>
</dbReference>
<feature type="domain" description="Metallo-beta-lactamase" evidence="1">
    <location>
        <begin position="77"/>
        <end position="276"/>
    </location>
</feature>
<protein>
    <submittedName>
        <fullName evidence="2">Pyrroloquinoline quinone biosynthesis protein PqqB</fullName>
    </submittedName>
</protein>
<dbReference type="Pfam" id="PF12706">
    <property type="entry name" value="Lactamase_B_2"/>
    <property type="match status" value="1"/>
</dbReference>
<gene>
    <name evidence="2" type="ORF">EVB03_07090</name>
</gene>
<dbReference type="PANTHER" id="PTHR42663">
    <property type="entry name" value="HYDROLASE C777.06C-RELATED-RELATED"/>
    <property type="match status" value="1"/>
</dbReference>
<evidence type="ECO:0000259" key="1">
    <source>
        <dbReference type="Pfam" id="PF12706"/>
    </source>
</evidence>
<name>A0A520MEN6_9GAMM</name>
<proteinExistence type="predicted"/>
<evidence type="ECO:0000313" key="3">
    <source>
        <dbReference type="Proteomes" id="UP000315889"/>
    </source>
</evidence>
<dbReference type="EMBL" id="SHBP01000009">
    <property type="protein sequence ID" value="RZO19664.1"/>
    <property type="molecule type" value="Genomic_DNA"/>
</dbReference>
<reference evidence="2 3" key="1">
    <citation type="submission" date="2019-02" db="EMBL/GenBank/DDBJ databases">
        <title>Prokaryotic population dynamics and viral predation in marine succession experiment using metagenomics: the confinement effect.</title>
        <authorList>
            <person name="Haro-Moreno J.M."/>
            <person name="Rodriguez-Valera F."/>
            <person name="Lopez-Perez M."/>
        </authorList>
    </citation>
    <scope>NUCLEOTIDE SEQUENCE [LARGE SCALE GENOMIC DNA]</scope>
    <source>
        <strain evidence="2">MED-G170</strain>
    </source>
</reference>
<dbReference type="PANTHER" id="PTHR42663:SF6">
    <property type="entry name" value="HYDROLASE C777.06C-RELATED"/>
    <property type="match status" value="1"/>
</dbReference>
<accession>A0A520MEN6</accession>
<organism evidence="2 3">
    <name type="scientific">SAR92 clade bacterium</name>
    <dbReference type="NCBI Taxonomy" id="2315479"/>
    <lineage>
        <taxon>Bacteria</taxon>
        <taxon>Pseudomonadati</taxon>
        <taxon>Pseudomonadota</taxon>
        <taxon>Gammaproteobacteria</taxon>
        <taxon>Cellvibrionales</taxon>
        <taxon>Porticoccaceae</taxon>
        <taxon>SAR92 clade</taxon>
    </lineage>
</organism>
<dbReference type="InterPro" id="IPR001279">
    <property type="entry name" value="Metallo-B-lactamas"/>
</dbReference>
<dbReference type="InterPro" id="IPR036866">
    <property type="entry name" value="RibonucZ/Hydroxyglut_hydro"/>
</dbReference>
<dbReference type="Proteomes" id="UP000315889">
    <property type="component" value="Unassembled WGS sequence"/>
</dbReference>